<evidence type="ECO:0000313" key="2">
    <source>
        <dbReference type="EMBL" id="GHC26525.1"/>
    </source>
</evidence>
<proteinExistence type="predicted"/>
<accession>A0ABQ3FJB1</accession>
<gene>
    <name evidence="2" type="ORF">GCM10010082_19650</name>
</gene>
<dbReference type="Proteomes" id="UP000604243">
    <property type="component" value="Unassembled WGS sequence"/>
</dbReference>
<protein>
    <submittedName>
        <fullName evidence="2">VirK protein</fullName>
    </submittedName>
</protein>
<evidence type="ECO:0000256" key="1">
    <source>
        <dbReference type="SAM" id="MobiDB-lite"/>
    </source>
</evidence>
<sequence length="339" mass="38683">MNHVTASPQWERLSSWHAARHVYPKRREWKMRYKMFLRAALHQGVYRSLLMGVSLNPVLEKAVASRANLLNKPFRPYISIRYGHIERLRHLLLHYQLQRQLLSDDVSARITQRPGLWLGECVVDGETANIYLGYRGAHDKEGEMMLMIIRPPKKRLYSAALSFMRDDQGRPALCLGTVQGSRQQSDWNRQFTREHFGLRPQSLMVELAQMLARTLGMDNIYCVDNAHHVYRARPNGSRQRGFDLDALIIEHGGEAASPGWIVLPAAQRRKPVEVIASKKRSMYRKRYAWLDALEGQVGQALSAMPESVSREKAPAGEVAHTPALPMTDVRERAGESVAL</sequence>
<dbReference type="PANTHER" id="PTHR38785">
    <property type="entry name" value="HOMOLOG OF VIRK"/>
    <property type="match status" value="1"/>
</dbReference>
<name>A0ABQ3FJB1_9GAMM</name>
<feature type="region of interest" description="Disordered" evidence="1">
    <location>
        <begin position="304"/>
        <end position="323"/>
    </location>
</feature>
<keyword evidence="3" id="KW-1185">Reference proteome</keyword>
<evidence type="ECO:0000313" key="3">
    <source>
        <dbReference type="Proteomes" id="UP000604243"/>
    </source>
</evidence>
<comment type="caution">
    <text evidence="2">The sequence shown here is derived from an EMBL/GenBank/DDBJ whole genome shotgun (WGS) entry which is preliminary data.</text>
</comment>
<dbReference type="RefSeq" id="WP_189517561.1">
    <property type="nucleotide sequence ID" value="NZ_BMZM01000002.1"/>
</dbReference>
<reference evidence="3" key="1">
    <citation type="journal article" date="2019" name="Int. J. Syst. Evol. Microbiol.">
        <title>The Global Catalogue of Microorganisms (GCM) 10K type strain sequencing project: providing services to taxonomists for standard genome sequencing and annotation.</title>
        <authorList>
            <consortium name="The Broad Institute Genomics Platform"/>
            <consortium name="The Broad Institute Genome Sequencing Center for Infectious Disease"/>
            <person name="Wu L."/>
            <person name="Ma J."/>
        </authorList>
    </citation>
    <scope>NUCLEOTIDE SEQUENCE [LARGE SCALE GENOMIC DNA]</scope>
    <source>
        <strain evidence="3">KCTC 42082</strain>
    </source>
</reference>
<dbReference type="PANTHER" id="PTHR38785:SF1">
    <property type="entry name" value="HOMOLOG OF VIRK"/>
    <property type="match status" value="1"/>
</dbReference>
<organism evidence="2 3">
    <name type="scientific">Kushneria pakistanensis</name>
    <dbReference type="NCBI Taxonomy" id="1508770"/>
    <lineage>
        <taxon>Bacteria</taxon>
        <taxon>Pseudomonadati</taxon>
        <taxon>Pseudomonadota</taxon>
        <taxon>Gammaproteobacteria</taxon>
        <taxon>Oceanospirillales</taxon>
        <taxon>Halomonadaceae</taxon>
        <taxon>Kushneria</taxon>
    </lineage>
</organism>
<dbReference type="InterPro" id="IPR007488">
    <property type="entry name" value="DUF535"/>
</dbReference>
<dbReference type="Pfam" id="PF04393">
    <property type="entry name" value="DUF535"/>
    <property type="match status" value="1"/>
</dbReference>
<dbReference type="EMBL" id="BMZM01000002">
    <property type="protein sequence ID" value="GHC26525.1"/>
    <property type="molecule type" value="Genomic_DNA"/>
</dbReference>